<proteinExistence type="predicted"/>
<evidence type="ECO:0000313" key="1">
    <source>
        <dbReference type="EMBL" id="CAB5218313.1"/>
    </source>
</evidence>
<organism evidence="1">
    <name type="scientific">uncultured Caudovirales phage</name>
    <dbReference type="NCBI Taxonomy" id="2100421"/>
    <lineage>
        <taxon>Viruses</taxon>
        <taxon>Duplodnaviria</taxon>
        <taxon>Heunggongvirae</taxon>
        <taxon>Uroviricota</taxon>
        <taxon>Caudoviricetes</taxon>
        <taxon>Peduoviridae</taxon>
        <taxon>Maltschvirus</taxon>
        <taxon>Maltschvirus maltsch</taxon>
    </lineage>
</organism>
<reference evidence="1" key="1">
    <citation type="submission" date="2020-05" db="EMBL/GenBank/DDBJ databases">
        <authorList>
            <person name="Chiriac C."/>
            <person name="Salcher M."/>
            <person name="Ghai R."/>
            <person name="Kavagutti S V."/>
        </authorList>
    </citation>
    <scope>NUCLEOTIDE SEQUENCE</scope>
</reference>
<sequence>MAQLYKLSDKCSLCYVEVQNKETGLWSKEAQLAVFPFGVLSPMTNDKLTDEIAEWLLSKPDYKEGGENYGKIVKKQEDKKIKVK</sequence>
<name>A0A6J7WSP6_9CAUD</name>
<dbReference type="EMBL" id="LR798265">
    <property type="protein sequence ID" value="CAB5218313.1"/>
    <property type="molecule type" value="Genomic_DNA"/>
</dbReference>
<protein>
    <submittedName>
        <fullName evidence="1">Uncharacterized protein</fullName>
    </submittedName>
</protein>
<accession>A0A6J7WSP6</accession>
<gene>
    <name evidence="1" type="ORF">UFOVP212_16</name>
</gene>